<dbReference type="AlphaFoldDB" id="A0A232EPD2"/>
<comment type="caution">
    <text evidence="1">The sequence shown here is derived from an EMBL/GenBank/DDBJ whole genome shotgun (WGS) entry which is preliminary data.</text>
</comment>
<evidence type="ECO:0008006" key="3">
    <source>
        <dbReference type="Google" id="ProtNLM"/>
    </source>
</evidence>
<reference evidence="1 2" key="1">
    <citation type="journal article" date="2017" name="Curr. Biol.">
        <title>The Evolution of Venom by Co-option of Single-Copy Genes.</title>
        <authorList>
            <person name="Martinson E.O."/>
            <person name="Mrinalini"/>
            <person name="Kelkar Y.D."/>
            <person name="Chang C.H."/>
            <person name="Werren J.H."/>
        </authorList>
    </citation>
    <scope>NUCLEOTIDE SEQUENCE [LARGE SCALE GENOMIC DNA]</scope>
    <source>
        <strain evidence="1 2">Alberta</strain>
        <tissue evidence="1">Whole body</tissue>
    </source>
</reference>
<evidence type="ECO:0000313" key="1">
    <source>
        <dbReference type="EMBL" id="OXU20192.1"/>
    </source>
</evidence>
<dbReference type="EMBL" id="NNAY01002977">
    <property type="protein sequence ID" value="OXU20192.1"/>
    <property type="molecule type" value="Genomic_DNA"/>
</dbReference>
<name>A0A232EPD2_9HYME</name>
<sequence>MIYWPSKVLMQTGIDLFRIVRDLTTENSHKVIMGDLNADLTSASDDASVIRRLTKALSLRIVQYGPTHHNLS</sequence>
<gene>
    <name evidence="1" type="ORF">TSAR_007138</name>
</gene>
<keyword evidence="2" id="KW-1185">Reference proteome</keyword>
<protein>
    <recommendedName>
        <fullName evidence="3">Endonuclease/exonuclease/phosphatase domain-containing protein</fullName>
    </recommendedName>
</protein>
<organism evidence="1 2">
    <name type="scientific">Trichomalopsis sarcophagae</name>
    <dbReference type="NCBI Taxonomy" id="543379"/>
    <lineage>
        <taxon>Eukaryota</taxon>
        <taxon>Metazoa</taxon>
        <taxon>Ecdysozoa</taxon>
        <taxon>Arthropoda</taxon>
        <taxon>Hexapoda</taxon>
        <taxon>Insecta</taxon>
        <taxon>Pterygota</taxon>
        <taxon>Neoptera</taxon>
        <taxon>Endopterygota</taxon>
        <taxon>Hymenoptera</taxon>
        <taxon>Apocrita</taxon>
        <taxon>Proctotrupomorpha</taxon>
        <taxon>Chalcidoidea</taxon>
        <taxon>Pteromalidae</taxon>
        <taxon>Pteromalinae</taxon>
        <taxon>Trichomalopsis</taxon>
    </lineage>
</organism>
<dbReference type="Proteomes" id="UP000215335">
    <property type="component" value="Unassembled WGS sequence"/>
</dbReference>
<accession>A0A232EPD2</accession>
<evidence type="ECO:0000313" key="2">
    <source>
        <dbReference type="Proteomes" id="UP000215335"/>
    </source>
</evidence>
<proteinExistence type="predicted"/>